<protein>
    <submittedName>
        <fullName evidence="1">Uncharacterized protein</fullName>
    </submittedName>
</protein>
<sequence>METGGSEAQPASGWSGTQIAWITVLGVTAFISLVGFAFKTLCCCLESREMAPRVDSAVAELGLQEPRAALLKEKPNRRDISISANTLRGPEASSATAPAVQPRPFAVQPRPFVVQPSPSVVGRDDENDSSDSDGSVGSPRGTRVVQPRRAVPATQVQPSEIKPIILLRRSQIYDGNLGAAVVDQDFEISLDGSVPQAIKKEEPPMDRRTQNPSPARDTRLQINRYWTEDTAKSAPEKPPSQG</sequence>
<evidence type="ECO:0000313" key="1">
    <source>
        <dbReference type="EMBL" id="KAH6623560.1"/>
    </source>
</evidence>
<name>A0ACB7P1Y4_9PEZI</name>
<evidence type="ECO:0000313" key="2">
    <source>
        <dbReference type="Proteomes" id="UP000724584"/>
    </source>
</evidence>
<organism evidence="1 2">
    <name type="scientific">Chaetomium tenue</name>
    <dbReference type="NCBI Taxonomy" id="1854479"/>
    <lineage>
        <taxon>Eukaryota</taxon>
        <taxon>Fungi</taxon>
        <taxon>Dikarya</taxon>
        <taxon>Ascomycota</taxon>
        <taxon>Pezizomycotina</taxon>
        <taxon>Sordariomycetes</taxon>
        <taxon>Sordariomycetidae</taxon>
        <taxon>Sordariales</taxon>
        <taxon>Chaetomiaceae</taxon>
        <taxon>Chaetomium</taxon>
    </lineage>
</organism>
<proteinExistence type="predicted"/>
<gene>
    <name evidence="1" type="ORF">F5144DRAFT_365837</name>
</gene>
<accession>A0ACB7P1Y4</accession>
<reference evidence="1 2" key="1">
    <citation type="journal article" date="2021" name="Nat. Commun.">
        <title>Genetic determinants of endophytism in the Arabidopsis root mycobiome.</title>
        <authorList>
            <person name="Mesny F."/>
            <person name="Miyauchi S."/>
            <person name="Thiergart T."/>
            <person name="Pickel B."/>
            <person name="Atanasova L."/>
            <person name="Karlsson M."/>
            <person name="Huettel B."/>
            <person name="Barry K.W."/>
            <person name="Haridas S."/>
            <person name="Chen C."/>
            <person name="Bauer D."/>
            <person name="Andreopoulos W."/>
            <person name="Pangilinan J."/>
            <person name="LaButti K."/>
            <person name="Riley R."/>
            <person name="Lipzen A."/>
            <person name="Clum A."/>
            <person name="Drula E."/>
            <person name="Henrissat B."/>
            <person name="Kohler A."/>
            <person name="Grigoriev I.V."/>
            <person name="Martin F.M."/>
            <person name="Hacquard S."/>
        </authorList>
    </citation>
    <scope>NUCLEOTIDE SEQUENCE [LARGE SCALE GENOMIC DNA]</scope>
    <source>
        <strain evidence="1 2">MPI-SDFR-AT-0079</strain>
    </source>
</reference>
<comment type="caution">
    <text evidence="1">The sequence shown here is derived from an EMBL/GenBank/DDBJ whole genome shotgun (WGS) entry which is preliminary data.</text>
</comment>
<dbReference type="Proteomes" id="UP000724584">
    <property type="component" value="Unassembled WGS sequence"/>
</dbReference>
<keyword evidence="2" id="KW-1185">Reference proteome</keyword>
<dbReference type="EMBL" id="JAGIZQ010000006">
    <property type="protein sequence ID" value="KAH6623560.1"/>
    <property type="molecule type" value="Genomic_DNA"/>
</dbReference>